<feature type="compositionally biased region" description="Basic residues" evidence="1">
    <location>
        <begin position="1524"/>
        <end position="1533"/>
    </location>
</feature>
<evidence type="ECO:0000256" key="1">
    <source>
        <dbReference type="SAM" id="MobiDB-lite"/>
    </source>
</evidence>
<feature type="domain" description="Rab-GAP TBC" evidence="4">
    <location>
        <begin position="1050"/>
        <end position="1290"/>
    </location>
</feature>
<proteinExistence type="predicted"/>
<dbReference type="GO" id="GO:0004672">
    <property type="term" value="F:protein kinase activity"/>
    <property type="evidence" value="ECO:0007669"/>
    <property type="project" value="InterPro"/>
</dbReference>
<feature type="compositionally biased region" description="Basic residues" evidence="1">
    <location>
        <begin position="826"/>
        <end position="840"/>
    </location>
</feature>
<dbReference type="Gene3D" id="1.10.472.80">
    <property type="entry name" value="Ypt/Rab-GAP domain of gyp1p, domain 3"/>
    <property type="match status" value="1"/>
</dbReference>
<feature type="region of interest" description="Disordered" evidence="1">
    <location>
        <begin position="826"/>
        <end position="862"/>
    </location>
</feature>
<feature type="region of interest" description="Disordered" evidence="1">
    <location>
        <begin position="406"/>
        <end position="443"/>
    </location>
</feature>
<name>A0A1A8YKF2_PLAOA</name>
<dbReference type="SUPFAM" id="SSF56112">
    <property type="entry name" value="Protein kinase-like (PK-like)"/>
    <property type="match status" value="1"/>
</dbReference>
<keyword evidence="2" id="KW-0812">Transmembrane</keyword>
<feature type="region of interest" description="Disordered" evidence="1">
    <location>
        <begin position="1508"/>
        <end position="1533"/>
    </location>
</feature>
<reference evidence="6" key="1">
    <citation type="submission" date="2016-05" db="EMBL/GenBank/DDBJ databases">
        <authorList>
            <person name="Naeem Raeece"/>
        </authorList>
    </citation>
    <scope>NUCLEOTIDE SEQUENCE [LARGE SCALE GENOMIC DNA]</scope>
</reference>
<feature type="compositionally biased region" description="Basic residues" evidence="1">
    <location>
        <begin position="851"/>
        <end position="862"/>
    </location>
</feature>
<dbReference type="Pfam" id="PF00566">
    <property type="entry name" value="RabGAP-TBC"/>
    <property type="match status" value="1"/>
</dbReference>
<dbReference type="GO" id="GO:0005524">
    <property type="term" value="F:ATP binding"/>
    <property type="evidence" value="ECO:0007669"/>
    <property type="project" value="InterPro"/>
</dbReference>
<protein>
    <submittedName>
        <fullName evidence="5">Rab GTPase activator and protein kinase, putative</fullName>
    </submittedName>
</protein>
<gene>
    <name evidence="5" type="ORF">POVWA2_007210</name>
</gene>
<dbReference type="Pfam" id="PF00069">
    <property type="entry name" value="Pkinase"/>
    <property type="match status" value="1"/>
</dbReference>
<evidence type="ECO:0000313" key="5">
    <source>
        <dbReference type="EMBL" id="SBT32005.1"/>
    </source>
</evidence>
<dbReference type="SUPFAM" id="SSF47923">
    <property type="entry name" value="Ypt/Rab-GAP domain of gyp1p"/>
    <property type="match status" value="1"/>
</dbReference>
<feature type="region of interest" description="Disordered" evidence="1">
    <location>
        <begin position="261"/>
        <end position="288"/>
    </location>
</feature>
<dbReference type="PROSITE" id="PS50086">
    <property type="entry name" value="TBC_RABGAP"/>
    <property type="match status" value="1"/>
</dbReference>
<dbReference type="PROSITE" id="PS50011">
    <property type="entry name" value="PROTEIN_KINASE_DOM"/>
    <property type="match status" value="1"/>
</dbReference>
<keyword evidence="5" id="KW-0808">Transferase</keyword>
<accession>A0A1A8YKF2</accession>
<evidence type="ECO:0000256" key="2">
    <source>
        <dbReference type="SAM" id="Phobius"/>
    </source>
</evidence>
<feature type="compositionally biased region" description="Basic and acidic residues" evidence="1">
    <location>
        <begin position="413"/>
        <end position="434"/>
    </location>
</feature>
<feature type="transmembrane region" description="Helical" evidence="2">
    <location>
        <begin position="1315"/>
        <end position="1334"/>
    </location>
</feature>
<dbReference type="Gene3D" id="1.10.510.10">
    <property type="entry name" value="Transferase(Phosphotransferase) domain 1"/>
    <property type="match status" value="1"/>
</dbReference>
<dbReference type="InterPro" id="IPR035969">
    <property type="entry name" value="Rab-GAP_TBC_sf"/>
</dbReference>
<organism evidence="5 6">
    <name type="scientific">Plasmodium ovale wallikeri</name>
    <dbReference type="NCBI Taxonomy" id="864142"/>
    <lineage>
        <taxon>Eukaryota</taxon>
        <taxon>Sar</taxon>
        <taxon>Alveolata</taxon>
        <taxon>Apicomplexa</taxon>
        <taxon>Aconoidasida</taxon>
        <taxon>Haemosporida</taxon>
        <taxon>Plasmodiidae</taxon>
        <taxon>Plasmodium</taxon>
        <taxon>Plasmodium (Plasmodium)</taxon>
    </lineage>
</organism>
<dbReference type="EMBL" id="FLRE01000027">
    <property type="protein sequence ID" value="SBT32005.1"/>
    <property type="molecule type" value="Genomic_DNA"/>
</dbReference>
<dbReference type="InterPro" id="IPR011009">
    <property type="entry name" value="Kinase-like_dom_sf"/>
</dbReference>
<keyword evidence="2" id="KW-0472">Membrane</keyword>
<sequence length="1769" mass="208537">MFFKRCESSEFLLGIQKYSLSQGERKKKEKKKEQRDGVVEGGKQDKEPTWGGTFTDESMYSSVARKFEKIKKLEHPNVCRYLNINRSNNDYIIFSEYYSLSLHDILREQQTNYANFNCIRRLLGIKKRSSTDCSSIDSDRSDRRSKIIMNCYVLRKVIYELFNAMQYLHSKGITLLNINTKNILITPKGKIKLHNYCMAYLFDDCSSDPHCKKNFFTYKLMEQMVASKKYEDLLVGIQSEDSPSPNMDHGYLASYNCMKGEEDNREKSSTASRKKGRNNPHKEKSSPSYISSADFLLGFPNFANDLLFYAPAFIFQSLALREKKYNVCDIYKQIDLFNAGVVITQLVNGLLTFTSIVKNLSDLFRSSEVGIFTASRLQDEMDKKEGKKEVGRISSNTPMFCEEVRSLPASEPRLSHGKSERGEKSVRNSADRSRGGRGGHRRWRKKVKGTIEALQTFIELVIEGEEKEKFSDGMTAIEMSEERKNEREVRPILFFIPSFAKEKENVINKVENIFTFLLYMKMYYVYMYHYRGKKKDVSLLNINVNSVFKKICKKEKRQGNYNKKLLYTSYEIVRCSIQYITSQKINVHFIKLVEEIFSEFFTLHIVKHNLKNIFPPSKENDNILFLNLLNKCFMLNLGKNTPHSMLSHYFFFHYANVLGHNTKEEFLPRVIPLTGGTLQTEDTPNVINSHGSVISTKETLTGKEENPYFEIVKRCNNKPRYFNPFIADYLLNTKKDAQHYSKHFIYKKDVYYWFDLLYKMNYEEELKKNRTFFRPCNLLRVPYLLYKRKGTYRDISLLFFYKLNLMRKYRHTFCAYEYVGRFRNGSGRRTRRRTTKRRTTRTTSSSTTTRRTTRTTRTTRRTAKWTEESPFFRIKRTSGKTILYEESKCTKLYKLRRERKLTPFIEHPHLVSQPRCECSMKKRSREKKIKRVNNTFMVGNNAGKCSCTMGKSNFFDTPLGQQNGIITQFNGNNVNTVGIYLTHFFDVLNDAYTFVKRNGYFSYEETKNEHCIYEKESHFLYQYSMHIKFQHLLKYDSVNSIKIIRAIKNGFPSYLRNVVYLILLNCNYNVVINKSLEKKEKMKILIWLIFCKRKNQQKDDIPLRMKQHTDRCKFLHGKCSNVIVSHMYEKGINNLIRIKQNREITCLHKFLKKKCQGSNDLIGSCKFEKKLYTLLLFVRYKLKIKNKYIKHLLIPITLLYYNNLYLGYKCAKKIIEIYLLDLYKNTKSFNELYYIFNSLLTFYDPELSLYFFKNNISIVNLIKGWIYSLFSNFFDIQNVYFIFDIILIQPRFYLLFLCLTILMCIKTHLMNINKYNFYKSAFSLSSLINLNLIIKKSIHLFKTYPIIYTTFSITNVHQDNNDHCKNGRIKWGHINYLSYLIGRNGWTKYYIHRNTFKIYKRVKCTQKGTIEMDQTGISTVAVGAVAVSAVEANGAAANGAAANTSVKCSPPNGDFLCKDADEDGKHSPQIDSSSSLTNFVLNENYNSKKLTTLKWNCEMCKHKIDNIKKKGTLPPSNDNLDEKKKKKKKKKKKRKIKLLMKWKHYYEYFLNYYKINEKKYLDEFFYKDVHLYNKYTCKWNGQRQGDDDQALQRNKYSCECICALRCQCCSHRIPIYHKITNRKKKRKFKCGNLVQLIAFPMFPFSCTTNMSGEYWLDKHILVDMRSPEVFEKKRLKSSVHINIFLTNFKNGMYSNYVDDCYDINVYKNVNCSFNPAHALKTIVLIFENSLFDFDVIYNFLNLKITRVTILRGGFEYALRNFPSSDFTSK</sequence>
<feature type="compositionally biased region" description="Low complexity" evidence="1">
    <location>
        <begin position="841"/>
        <end position="850"/>
    </location>
</feature>
<feature type="compositionally biased region" description="Basic and acidic residues" evidence="1">
    <location>
        <begin position="23"/>
        <end position="48"/>
    </location>
</feature>
<feature type="domain" description="Protein kinase" evidence="3">
    <location>
        <begin position="1"/>
        <end position="414"/>
    </location>
</feature>
<keyword evidence="2" id="KW-1133">Transmembrane helix</keyword>
<evidence type="ECO:0000313" key="6">
    <source>
        <dbReference type="Proteomes" id="UP000078550"/>
    </source>
</evidence>
<dbReference type="Proteomes" id="UP000078550">
    <property type="component" value="Unassembled WGS sequence"/>
</dbReference>
<dbReference type="InterPro" id="IPR000719">
    <property type="entry name" value="Prot_kinase_dom"/>
</dbReference>
<evidence type="ECO:0000259" key="3">
    <source>
        <dbReference type="PROSITE" id="PS50011"/>
    </source>
</evidence>
<feature type="region of interest" description="Disordered" evidence="1">
    <location>
        <begin position="21"/>
        <end position="52"/>
    </location>
</feature>
<evidence type="ECO:0000259" key="4">
    <source>
        <dbReference type="PROSITE" id="PS50086"/>
    </source>
</evidence>
<dbReference type="InterPro" id="IPR000195">
    <property type="entry name" value="Rab-GAP-TBC_dom"/>
</dbReference>
<keyword evidence="5" id="KW-0418">Kinase</keyword>